<organism evidence="2 5">
    <name type="scientific">Blautia wexlerae</name>
    <dbReference type="NCBI Taxonomy" id="418240"/>
    <lineage>
        <taxon>Bacteria</taxon>
        <taxon>Bacillati</taxon>
        <taxon>Bacillota</taxon>
        <taxon>Clostridia</taxon>
        <taxon>Lachnospirales</taxon>
        <taxon>Lachnospiraceae</taxon>
        <taxon>Blautia</taxon>
    </lineage>
</organism>
<evidence type="ECO:0000313" key="4">
    <source>
        <dbReference type="EMBL" id="VUX64435.1"/>
    </source>
</evidence>
<dbReference type="GO" id="GO:0016779">
    <property type="term" value="F:nucleotidyltransferase activity"/>
    <property type="evidence" value="ECO:0007669"/>
    <property type="project" value="InterPro"/>
</dbReference>
<feature type="domain" description="Polymerase nucleotidyl transferase" evidence="1">
    <location>
        <begin position="11"/>
        <end position="87"/>
    </location>
</feature>
<evidence type="ECO:0000313" key="5">
    <source>
        <dbReference type="Proteomes" id="UP000095712"/>
    </source>
</evidence>
<dbReference type="Proteomes" id="UP000477285">
    <property type="component" value="Unassembled WGS sequence"/>
</dbReference>
<dbReference type="PANTHER" id="PTHR33933">
    <property type="entry name" value="NUCLEOTIDYLTRANSFERASE"/>
    <property type="match status" value="1"/>
</dbReference>
<evidence type="ECO:0000313" key="7">
    <source>
        <dbReference type="Proteomes" id="UP000477285"/>
    </source>
</evidence>
<protein>
    <submittedName>
        <fullName evidence="4">Nucleotidyltransferase domain protein</fullName>
    </submittedName>
    <submittedName>
        <fullName evidence="3">Nucleotidyltransferase domain-containing protein</fullName>
    </submittedName>
    <submittedName>
        <fullName evidence="2">Predicted nucleotidyltransferases</fullName>
    </submittedName>
</protein>
<dbReference type="InterPro" id="IPR002934">
    <property type="entry name" value="Polymerase_NTP_transf_dom"/>
</dbReference>
<keyword evidence="6" id="KW-1185">Reference proteome</keyword>
<gene>
    <name evidence="4" type="ORF">BWLFYP14_01401</name>
    <name evidence="2" type="ORF">ERS852523_02934</name>
    <name evidence="3" type="ORF">GT728_13615</name>
</gene>
<dbReference type="EMBL" id="CABHOF010000032">
    <property type="protein sequence ID" value="VUX64435.1"/>
    <property type="molecule type" value="Genomic_DNA"/>
</dbReference>
<dbReference type="Proteomes" id="UP000095712">
    <property type="component" value="Unassembled WGS sequence"/>
</dbReference>
<dbReference type="PANTHER" id="PTHR33933:SF1">
    <property type="entry name" value="PROTEIN ADENYLYLTRANSFERASE MNTA-RELATED"/>
    <property type="match status" value="1"/>
</dbReference>
<dbReference type="CDD" id="cd05403">
    <property type="entry name" value="NT_KNTase_like"/>
    <property type="match status" value="1"/>
</dbReference>
<evidence type="ECO:0000313" key="3">
    <source>
        <dbReference type="EMBL" id="MZL34215.1"/>
    </source>
</evidence>
<reference evidence="4 6" key="3">
    <citation type="submission" date="2019-07" db="EMBL/GenBank/DDBJ databases">
        <authorList>
            <person name="Chang H.-W."/>
            <person name="Raman A."/>
            <person name="Venkatesh S."/>
            <person name="Gehrig J."/>
        </authorList>
    </citation>
    <scope>NUCLEOTIDE SEQUENCE [LARGE SCALE GENOMIC DNA]</scope>
    <source>
        <strain evidence="4">Blautia_wexlerae_LFYP_14</strain>
    </source>
</reference>
<dbReference type="OrthoDB" id="9813766at2"/>
<dbReference type="Pfam" id="PF01909">
    <property type="entry name" value="NTP_transf_2"/>
    <property type="match status" value="1"/>
</dbReference>
<dbReference type="Gene3D" id="3.30.460.10">
    <property type="entry name" value="Beta Polymerase, domain 2"/>
    <property type="match status" value="1"/>
</dbReference>
<dbReference type="RefSeq" id="WP_008707155.1">
    <property type="nucleotide sequence ID" value="NZ_AP031426.1"/>
</dbReference>
<dbReference type="AlphaFoldDB" id="A0A174RIP1"/>
<evidence type="ECO:0000313" key="6">
    <source>
        <dbReference type="Proteomes" id="UP000366766"/>
    </source>
</evidence>
<sequence length="111" mass="13308">MPENIRNIIYRFSQELRRILGDKLTKIIVYGSYARGDFRENSDIDIMILVKMSDEEIRLVKNDIYDLAFEFEINTGIEFSPIIKNEDQYEYWIDTLPFYRNVRDEGVVIDE</sequence>
<dbReference type="InterPro" id="IPR043519">
    <property type="entry name" value="NT_sf"/>
</dbReference>
<dbReference type="EMBL" id="CZAW01000035">
    <property type="protein sequence ID" value="CUP82309.1"/>
    <property type="molecule type" value="Genomic_DNA"/>
</dbReference>
<dbReference type="EMBL" id="WWVQ01000034">
    <property type="protein sequence ID" value="MZL34215.1"/>
    <property type="molecule type" value="Genomic_DNA"/>
</dbReference>
<dbReference type="InterPro" id="IPR052548">
    <property type="entry name" value="Type_VII_TA_antitoxin"/>
</dbReference>
<dbReference type="SUPFAM" id="SSF81301">
    <property type="entry name" value="Nucleotidyltransferase"/>
    <property type="match status" value="1"/>
</dbReference>
<reference evidence="3 7" key="2">
    <citation type="journal article" date="2019" name="Nat. Med.">
        <title>A library of human gut bacterial isolates paired with longitudinal multiomics data enables mechanistic microbiome research.</title>
        <authorList>
            <person name="Poyet M."/>
            <person name="Groussin M."/>
            <person name="Gibbons S.M."/>
            <person name="Avila-Pacheco J."/>
            <person name="Jiang X."/>
            <person name="Kearney S.M."/>
            <person name="Perrotta A.R."/>
            <person name="Berdy B."/>
            <person name="Zhao S."/>
            <person name="Lieberman T.D."/>
            <person name="Swanson P.K."/>
            <person name="Smith M."/>
            <person name="Roesemann S."/>
            <person name="Alexander J.E."/>
            <person name="Rich S.A."/>
            <person name="Livny J."/>
            <person name="Vlamakis H."/>
            <person name="Clish C."/>
            <person name="Bullock K."/>
            <person name="Deik A."/>
            <person name="Scott J."/>
            <person name="Pierce K.A."/>
            <person name="Xavier R.J."/>
            <person name="Alm E.J."/>
        </authorList>
    </citation>
    <scope>NUCLEOTIDE SEQUENCE [LARGE SCALE GENOMIC DNA]</scope>
    <source>
        <strain evidence="3 7">BIOML-A1</strain>
    </source>
</reference>
<dbReference type="Proteomes" id="UP000366766">
    <property type="component" value="Unassembled WGS sequence"/>
</dbReference>
<evidence type="ECO:0000259" key="1">
    <source>
        <dbReference type="Pfam" id="PF01909"/>
    </source>
</evidence>
<accession>A0A174RIP1</accession>
<evidence type="ECO:0000313" key="2">
    <source>
        <dbReference type="EMBL" id="CUP82309.1"/>
    </source>
</evidence>
<name>A0A174RIP1_9FIRM</name>
<proteinExistence type="predicted"/>
<keyword evidence="2" id="KW-0808">Transferase</keyword>
<reference evidence="2 5" key="1">
    <citation type="submission" date="2015-09" db="EMBL/GenBank/DDBJ databases">
        <authorList>
            <consortium name="Pathogen Informatics"/>
        </authorList>
    </citation>
    <scope>NUCLEOTIDE SEQUENCE [LARGE SCALE GENOMIC DNA]</scope>
    <source>
        <strain evidence="2 5">2789STDY5834911</strain>
    </source>
</reference>